<reference evidence="1" key="1">
    <citation type="submission" date="2018-10" db="EMBL/GenBank/DDBJ databases">
        <title>Effector identification in a new, highly contiguous assembly of the strawberry crown rot pathogen Phytophthora cactorum.</title>
        <authorList>
            <person name="Armitage A.D."/>
            <person name="Nellist C.F."/>
            <person name="Bates H."/>
            <person name="Vickerstaff R.J."/>
            <person name="Harrison R.J."/>
        </authorList>
    </citation>
    <scope>NUCLEOTIDE SEQUENCE</scope>
    <source>
        <strain evidence="1">4040</strain>
    </source>
</reference>
<dbReference type="EMBL" id="RCMK01000631">
    <property type="protein sequence ID" value="KAG2918295.1"/>
    <property type="molecule type" value="Genomic_DNA"/>
</dbReference>
<accession>A0A8T1CC24</accession>
<name>A0A8T1CC24_9STRA</name>
<evidence type="ECO:0000313" key="1">
    <source>
        <dbReference type="EMBL" id="KAG2918295.1"/>
    </source>
</evidence>
<protein>
    <submittedName>
        <fullName evidence="1">Uncharacterized protein</fullName>
    </submittedName>
</protein>
<gene>
    <name evidence="1" type="ORF">PC117_g17111</name>
</gene>
<comment type="caution">
    <text evidence="1">The sequence shown here is derived from an EMBL/GenBank/DDBJ whole genome shotgun (WGS) entry which is preliminary data.</text>
</comment>
<sequence>MLFGTTRISRGKLSATTVLPPSHSEYHSLAWIASSVLSVSSRLVEESKGVTKKISRCWSPRRSMSSLSIKLPESLPNTFQIKDRQIIK</sequence>
<dbReference type="Proteomes" id="UP000736787">
    <property type="component" value="Unassembled WGS sequence"/>
</dbReference>
<organism evidence="1 2">
    <name type="scientific">Phytophthora cactorum</name>
    <dbReference type="NCBI Taxonomy" id="29920"/>
    <lineage>
        <taxon>Eukaryota</taxon>
        <taxon>Sar</taxon>
        <taxon>Stramenopiles</taxon>
        <taxon>Oomycota</taxon>
        <taxon>Peronosporomycetes</taxon>
        <taxon>Peronosporales</taxon>
        <taxon>Peronosporaceae</taxon>
        <taxon>Phytophthora</taxon>
    </lineage>
</organism>
<evidence type="ECO:0000313" key="2">
    <source>
        <dbReference type="Proteomes" id="UP000736787"/>
    </source>
</evidence>
<dbReference type="AlphaFoldDB" id="A0A8T1CC24"/>
<proteinExistence type="predicted"/>
<dbReference type="VEuPathDB" id="FungiDB:PC110_g9429"/>